<dbReference type="EMBL" id="CADEAL010004491">
    <property type="protein sequence ID" value="CAB1460739.1"/>
    <property type="molecule type" value="Genomic_DNA"/>
</dbReference>
<dbReference type="AlphaFoldDB" id="A0A9N7ZFX2"/>
<proteinExistence type="predicted"/>
<keyword evidence="3" id="KW-1185">Reference proteome</keyword>
<sequence>MNLVSPSSLLPPLSSLLPLQSVLPAPTQCQAHSRDSVAWSPGQGKSPDLRGMLTWQGHTSHGILTSVQDMFVPGDLETSQAEQEVATVTPVREYTSQIQVTWPLATPVLLNNKLGYHEMSNPEVEESKKEIDNPDRLYEVSPTTLMPSMPPTELHLGLAVGPVQVQAVSPSVTSQREDGLRKDNCEKISPTPDTGSKHLWHYV</sequence>
<evidence type="ECO:0000256" key="1">
    <source>
        <dbReference type="SAM" id="MobiDB-lite"/>
    </source>
</evidence>
<feature type="compositionally biased region" description="Basic and acidic residues" evidence="1">
    <location>
        <begin position="175"/>
        <end position="186"/>
    </location>
</feature>
<gene>
    <name evidence="2" type="ORF">PLEPLA_LOCUS48611</name>
</gene>
<feature type="region of interest" description="Disordered" evidence="1">
    <location>
        <begin position="169"/>
        <end position="193"/>
    </location>
</feature>
<protein>
    <submittedName>
        <fullName evidence="2">Uncharacterized protein</fullName>
    </submittedName>
</protein>
<dbReference type="Proteomes" id="UP001153269">
    <property type="component" value="Unassembled WGS sequence"/>
</dbReference>
<name>A0A9N7ZFX2_PLEPL</name>
<reference evidence="2" key="1">
    <citation type="submission" date="2020-03" db="EMBL/GenBank/DDBJ databases">
        <authorList>
            <person name="Weist P."/>
        </authorList>
    </citation>
    <scope>NUCLEOTIDE SEQUENCE</scope>
</reference>
<accession>A0A9N7ZFX2</accession>
<evidence type="ECO:0000313" key="3">
    <source>
        <dbReference type="Proteomes" id="UP001153269"/>
    </source>
</evidence>
<comment type="caution">
    <text evidence="2">The sequence shown here is derived from an EMBL/GenBank/DDBJ whole genome shotgun (WGS) entry which is preliminary data.</text>
</comment>
<evidence type="ECO:0000313" key="2">
    <source>
        <dbReference type="EMBL" id="CAB1460739.1"/>
    </source>
</evidence>
<organism evidence="2 3">
    <name type="scientific">Pleuronectes platessa</name>
    <name type="common">European plaice</name>
    <dbReference type="NCBI Taxonomy" id="8262"/>
    <lineage>
        <taxon>Eukaryota</taxon>
        <taxon>Metazoa</taxon>
        <taxon>Chordata</taxon>
        <taxon>Craniata</taxon>
        <taxon>Vertebrata</taxon>
        <taxon>Euteleostomi</taxon>
        <taxon>Actinopterygii</taxon>
        <taxon>Neopterygii</taxon>
        <taxon>Teleostei</taxon>
        <taxon>Neoteleostei</taxon>
        <taxon>Acanthomorphata</taxon>
        <taxon>Carangaria</taxon>
        <taxon>Pleuronectiformes</taxon>
        <taxon>Pleuronectoidei</taxon>
        <taxon>Pleuronectidae</taxon>
        <taxon>Pleuronectes</taxon>
    </lineage>
</organism>